<dbReference type="InterPro" id="IPR036318">
    <property type="entry name" value="FAD-bd_PCMH-like_sf"/>
</dbReference>
<evidence type="ECO:0000313" key="7">
    <source>
        <dbReference type="EMBL" id="GIM92595.1"/>
    </source>
</evidence>
<dbReference type="InterPro" id="IPR006094">
    <property type="entry name" value="Oxid_FAD_bind_N"/>
</dbReference>
<comment type="similarity">
    <text evidence="2">Belongs to the oxygen-dependent FAD-linked oxidoreductase family.</text>
</comment>
<dbReference type="Gene3D" id="3.40.462.20">
    <property type="match status" value="1"/>
</dbReference>
<dbReference type="GO" id="GO:0071949">
    <property type="term" value="F:FAD binding"/>
    <property type="evidence" value="ECO:0007669"/>
    <property type="project" value="InterPro"/>
</dbReference>
<dbReference type="PANTHER" id="PTHR42973">
    <property type="entry name" value="BINDING OXIDOREDUCTASE, PUTATIVE (AFU_ORTHOLOGUE AFUA_1G17690)-RELATED"/>
    <property type="match status" value="1"/>
</dbReference>
<gene>
    <name evidence="7" type="ORF">Ato02nite_043880</name>
</gene>
<dbReference type="AlphaFoldDB" id="A0A919TBN0"/>
<dbReference type="InterPro" id="IPR006093">
    <property type="entry name" value="Oxy_OxRdtase_FAD_BS"/>
</dbReference>
<evidence type="ECO:0000256" key="3">
    <source>
        <dbReference type="ARBA" id="ARBA00022630"/>
    </source>
</evidence>
<accession>A0A919TBN0</accession>
<dbReference type="Pfam" id="PF08031">
    <property type="entry name" value="BBE"/>
    <property type="match status" value="1"/>
</dbReference>
<keyword evidence="4" id="KW-0274">FAD</keyword>
<feature type="domain" description="FAD-binding PCMH-type" evidence="6">
    <location>
        <begin position="38"/>
        <end position="208"/>
    </location>
</feature>
<dbReference type="Pfam" id="PF01565">
    <property type="entry name" value="FAD_binding_4"/>
    <property type="match status" value="1"/>
</dbReference>
<evidence type="ECO:0000256" key="2">
    <source>
        <dbReference type="ARBA" id="ARBA00005466"/>
    </source>
</evidence>
<dbReference type="PANTHER" id="PTHR42973:SF39">
    <property type="entry name" value="FAD-BINDING PCMH-TYPE DOMAIN-CONTAINING PROTEIN"/>
    <property type="match status" value="1"/>
</dbReference>
<dbReference type="Proteomes" id="UP000677082">
    <property type="component" value="Unassembled WGS sequence"/>
</dbReference>
<dbReference type="GO" id="GO:0016491">
    <property type="term" value="F:oxidoreductase activity"/>
    <property type="evidence" value="ECO:0007669"/>
    <property type="project" value="UniProtKB-KW"/>
</dbReference>
<name>A0A919TBN0_9ACTN</name>
<dbReference type="EMBL" id="BOQN01000058">
    <property type="protein sequence ID" value="GIM92595.1"/>
    <property type="molecule type" value="Genomic_DNA"/>
</dbReference>
<dbReference type="RefSeq" id="WP_213008456.1">
    <property type="nucleotide sequence ID" value="NZ_BOQN01000058.1"/>
</dbReference>
<dbReference type="InterPro" id="IPR016167">
    <property type="entry name" value="FAD-bd_PCMH_sub1"/>
</dbReference>
<dbReference type="SUPFAM" id="SSF56176">
    <property type="entry name" value="FAD-binding/transporter-associated domain-like"/>
    <property type="match status" value="1"/>
</dbReference>
<evidence type="ECO:0000259" key="6">
    <source>
        <dbReference type="PROSITE" id="PS51387"/>
    </source>
</evidence>
<reference evidence="7 8" key="1">
    <citation type="submission" date="2021-03" db="EMBL/GenBank/DDBJ databases">
        <title>Whole genome shotgun sequence of Actinoplanes toevensis NBRC 105298.</title>
        <authorList>
            <person name="Komaki H."/>
            <person name="Tamura T."/>
        </authorList>
    </citation>
    <scope>NUCLEOTIDE SEQUENCE [LARGE SCALE GENOMIC DNA]</scope>
    <source>
        <strain evidence="7 8">NBRC 105298</strain>
    </source>
</reference>
<dbReference type="InterPro" id="IPR016169">
    <property type="entry name" value="FAD-bd_PCMH_sub2"/>
</dbReference>
<evidence type="ECO:0000256" key="4">
    <source>
        <dbReference type="ARBA" id="ARBA00022827"/>
    </source>
</evidence>
<evidence type="ECO:0000256" key="1">
    <source>
        <dbReference type="ARBA" id="ARBA00001974"/>
    </source>
</evidence>
<dbReference type="PROSITE" id="PS51387">
    <property type="entry name" value="FAD_PCMH"/>
    <property type="match status" value="1"/>
</dbReference>
<organism evidence="7 8">
    <name type="scientific">Paractinoplanes toevensis</name>
    <dbReference type="NCBI Taxonomy" id="571911"/>
    <lineage>
        <taxon>Bacteria</taxon>
        <taxon>Bacillati</taxon>
        <taxon>Actinomycetota</taxon>
        <taxon>Actinomycetes</taxon>
        <taxon>Micromonosporales</taxon>
        <taxon>Micromonosporaceae</taxon>
        <taxon>Paractinoplanes</taxon>
    </lineage>
</organism>
<keyword evidence="5" id="KW-0560">Oxidoreductase</keyword>
<comment type="caution">
    <text evidence="7">The sequence shown here is derived from an EMBL/GenBank/DDBJ whole genome shotgun (WGS) entry which is preliminary data.</text>
</comment>
<protein>
    <submittedName>
        <fullName evidence="7">FAD-linked oxidase</fullName>
    </submittedName>
</protein>
<dbReference type="InterPro" id="IPR050416">
    <property type="entry name" value="FAD-linked_Oxidoreductase"/>
</dbReference>
<dbReference type="PROSITE" id="PS00862">
    <property type="entry name" value="OX2_COVAL_FAD"/>
    <property type="match status" value="1"/>
</dbReference>
<sequence>MTSRPAGLARLRESLNGRLAAPGDPDYEAGRGTWNADVDRRPALIAWPADAGEVASVVRHAHANGLAVAVRGGGHSHAGFGVADDAVVIDLSELSHVGLDAAGRSIRVGGGVRWGAVDELTQAAGLVVTGADVPEVGVAGTALGGGLGWLQRSAGLTADNLLEAEVVLADGTAVRADRASHPDLFWALRGGGGSFGVVTGLQLRVHPLRRLTGLIALHPLDRAQSWLDEYAVRCATLSRSVAVRLTLGSAPPAPFVPEPWRFRPVLMVVAAALGDAAAELDGLSAIGEPIVRLSRALRYTELQEPAGRVPRRQRARGRSAFVTGLGDGLVADLIEAAGSAPSPFSMIQIQLMGGAIADVDASASAVPYRWAAHHVAAHALAAPDDPADLDSWAELVGTRLGRHGTGGPYVNFVTGTETAGDVRRIFGEAGHARLASVKQAYDRDDVFRCGLPLASVASPA</sequence>
<keyword evidence="8" id="KW-1185">Reference proteome</keyword>
<dbReference type="InterPro" id="IPR016166">
    <property type="entry name" value="FAD-bd_PCMH"/>
</dbReference>
<dbReference type="InterPro" id="IPR012951">
    <property type="entry name" value="BBE"/>
</dbReference>
<dbReference type="Gene3D" id="3.30.465.10">
    <property type="match status" value="1"/>
</dbReference>
<dbReference type="Gene3D" id="3.30.43.10">
    <property type="entry name" value="Uridine Diphospho-n-acetylenolpyruvylglucosamine Reductase, domain 2"/>
    <property type="match status" value="1"/>
</dbReference>
<comment type="cofactor">
    <cofactor evidence="1">
        <name>FAD</name>
        <dbReference type="ChEBI" id="CHEBI:57692"/>
    </cofactor>
</comment>
<proteinExistence type="inferred from homology"/>
<keyword evidence="3" id="KW-0285">Flavoprotein</keyword>
<evidence type="ECO:0000313" key="8">
    <source>
        <dbReference type="Proteomes" id="UP000677082"/>
    </source>
</evidence>
<evidence type="ECO:0000256" key="5">
    <source>
        <dbReference type="ARBA" id="ARBA00023002"/>
    </source>
</evidence>